<proteinExistence type="predicted"/>
<reference evidence="2" key="1">
    <citation type="submission" date="2014-08" db="EMBL/GenBank/DDBJ databases">
        <authorList>
            <person name="Falentin Helene"/>
        </authorList>
    </citation>
    <scope>NUCLEOTIDE SEQUENCE</scope>
</reference>
<accession>A0A068VT06</accession>
<keyword evidence="1" id="KW-1133">Transmembrane helix</keyword>
<name>A0A068VT06_PROFF</name>
<evidence type="ECO:0000313" key="2">
    <source>
        <dbReference type="EMBL" id="CEP26363.1"/>
    </source>
</evidence>
<organism evidence="2">
    <name type="scientific">Propionibacterium freudenreichii subsp. freudenreichii</name>
    <dbReference type="NCBI Taxonomy" id="66712"/>
    <lineage>
        <taxon>Bacteria</taxon>
        <taxon>Bacillati</taxon>
        <taxon>Actinomycetota</taxon>
        <taxon>Actinomycetes</taxon>
        <taxon>Propionibacteriales</taxon>
        <taxon>Propionibacteriaceae</taxon>
        <taxon>Propionibacterium</taxon>
    </lineage>
</organism>
<keyword evidence="1" id="KW-0472">Membrane</keyword>
<dbReference type="EMBL" id="LM676404">
    <property type="protein sequence ID" value="CEP26363.1"/>
    <property type="molecule type" value="Genomic_DNA"/>
</dbReference>
<gene>
    <name evidence="2" type="ORF">PFCIRM138_07105</name>
</gene>
<keyword evidence="1" id="KW-0812">Transmembrane</keyword>
<dbReference type="AlphaFoldDB" id="A0A068VT06"/>
<feature type="transmembrane region" description="Helical" evidence="1">
    <location>
        <begin position="67"/>
        <end position="94"/>
    </location>
</feature>
<sequence length="140" mass="15050">MPVNDQAVSSQPTVFRRVMFGVAILLCDLLSAALSYWPLVMIGLVLMQVKANVIGPAEHIVGAGEDSLAFMVFYVVSAIVVLMLAVLPAVIGNLALRRRAGWPPRVCVAVAAAVILAPAVAAVVAPLTMNEIWYRATHWW</sequence>
<protein>
    <submittedName>
        <fullName evidence="2">Uncharacterized protein</fullName>
    </submittedName>
</protein>
<evidence type="ECO:0000256" key="1">
    <source>
        <dbReference type="SAM" id="Phobius"/>
    </source>
</evidence>
<feature type="transmembrane region" description="Helical" evidence="1">
    <location>
        <begin position="20"/>
        <end position="47"/>
    </location>
</feature>
<feature type="transmembrane region" description="Helical" evidence="1">
    <location>
        <begin position="106"/>
        <end position="129"/>
    </location>
</feature>